<keyword evidence="3" id="KW-1185">Reference proteome</keyword>
<evidence type="ECO:0000313" key="3">
    <source>
        <dbReference type="Proteomes" id="UP000685013"/>
    </source>
</evidence>
<evidence type="ECO:0000256" key="1">
    <source>
        <dbReference type="SAM" id="MobiDB-lite"/>
    </source>
</evidence>
<evidence type="ECO:0000313" key="2">
    <source>
        <dbReference type="EMBL" id="KAG6578703.1"/>
    </source>
</evidence>
<protein>
    <submittedName>
        <fullName evidence="2">Uncharacterized protein</fullName>
    </submittedName>
</protein>
<accession>A0AAV6MB15</accession>
<comment type="caution">
    <text evidence="2">The sequence shown here is derived from an EMBL/GenBank/DDBJ whole genome shotgun (WGS) entry which is preliminary data.</text>
</comment>
<feature type="compositionally biased region" description="Basic and acidic residues" evidence="1">
    <location>
        <begin position="28"/>
        <end position="51"/>
    </location>
</feature>
<feature type="region of interest" description="Disordered" evidence="1">
    <location>
        <begin position="28"/>
        <end position="82"/>
    </location>
</feature>
<organism evidence="2 3">
    <name type="scientific">Cucurbita argyrosperma subsp. sororia</name>
    <dbReference type="NCBI Taxonomy" id="37648"/>
    <lineage>
        <taxon>Eukaryota</taxon>
        <taxon>Viridiplantae</taxon>
        <taxon>Streptophyta</taxon>
        <taxon>Embryophyta</taxon>
        <taxon>Tracheophyta</taxon>
        <taxon>Spermatophyta</taxon>
        <taxon>Magnoliopsida</taxon>
        <taxon>eudicotyledons</taxon>
        <taxon>Gunneridae</taxon>
        <taxon>Pentapetalae</taxon>
        <taxon>rosids</taxon>
        <taxon>fabids</taxon>
        <taxon>Cucurbitales</taxon>
        <taxon>Cucurbitaceae</taxon>
        <taxon>Cucurbiteae</taxon>
        <taxon>Cucurbita</taxon>
    </lineage>
</organism>
<sequence length="82" mass="9110">MICSYARTQSKLKRSITNAFGVKEKMKYNSEREGETKVEEVSCNQLDKEGGQNRGGIPKNDTKDGLDEDLEDSQHLVTSSVG</sequence>
<dbReference type="Proteomes" id="UP000685013">
    <property type="component" value="Chromosome 15"/>
</dbReference>
<proteinExistence type="predicted"/>
<gene>
    <name evidence="2" type="ORF">SDJN03_23151</name>
</gene>
<dbReference type="AlphaFoldDB" id="A0AAV6MB15"/>
<name>A0AAV6MB15_9ROSI</name>
<feature type="non-terminal residue" evidence="2">
    <location>
        <position position="1"/>
    </location>
</feature>
<reference evidence="2 3" key="1">
    <citation type="journal article" date="2021" name="Hortic Res">
        <title>The domestication of Cucurbita argyrosperma as revealed by the genome of its wild relative.</title>
        <authorList>
            <person name="Barrera-Redondo J."/>
            <person name="Sanchez-de la Vega G."/>
            <person name="Aguirre-Liguori J.A."/>
            <person name="Castellanos-Morales G."/>
            <person name="Gutierrez-Guerrero Y.T."/>
            <person name="Aguirre-Dugua X."/>
            <person name="Aguirre-Planter E."/>
            <person name="Tenaillon M.I."/>
            <person name="Lira-Saade R."/>
            <person name="Eguiarte L.E."/>
        </authorList>
    </citation>
    <scope>NUCLEOTIDE SEQUENCE [LARGE SCALE GENOMIC DNA]</scope>
    <source>
        <strain evidence="2">JBR-2021</strain>
    </source>
</reference>
<dbReference type="EMBL" id="JAGKQH010000015">
    <property type="protein sequence ID" value="KAG6578703.1"/>
    <property type="molecule type" value="Genomic_DNA"/>
</dbReference>